<evidence type="ECO:0000256" key="1">
    <source>
        <dbReference type="ARBA" id="ARBA00022801"/>
    </source>
</evidence>
<dbReference type="PANTHER" id="PTHR48081:SF8">
    <property type="entry name" value="ALPHA_BETA HYDROLASE FOLD-3 DOMAIN-CONTAINING PROTEIN-RELATED"/>
    <property type="match status" value="1"/>
</dbReference>
<evidence type="ECO:0000313" key="3">
    <source>
        <dbReference type="EMBL" id="HIV10203.1"/>
    </source>
</evidence>
<dbReference type="InterPro" id="IPR013094">
    <property type="entry name" value="AB_hydrolase_3"/>
</dbReference>
<name>A0A9D1NQ24_9FIRM</name>
<dbReference type="InterPro" id="IPR029058">
    <property type="entry name" value="AB_hydrolase_fold"/>
</dbReference>
<dbReference type="Gene3D" id="3.40.50.1820">
    <property type="entry name" value="alpha/beta hydrolase"/>
    <property type="match status" value="1"/>
</dbReference>
<evidence type="ECO:0000313" key="4">
    <source>
        <dbReference type="Proteomes" id="UP000823960"/>
    </source>
</evidence>
<keyword evidence="1 3" id="KW-0378">Hydrolase</keyword>
<sequence length="721" mass="81091">MTEKFVRNQLGILKQVVTESSLESARRYQNLIGELMALSSRSDVSFSRREFPNFDGEWITPQRESCGGVILYLHGGGYTCGELEYTRGFGSKLSARLGIKVFCCAYRLAPENPFPAALEDALESYRFLLQSGFTSDRIVLAGESAGGGLCYSLMIRLRELGMDMPAGVIAISPWTDLTMSGESYQKNAEVDPSMTVKRLEMFAECYCEQRKSPLVSPIFFEGVSFPPSLILVGGDEIMLDDSVNMHKRLLRGGSRSKLVVAPGLWHAYVLYDLKERRQDYTEIAKFISGVMPPSSPLWARLDNAAKIFPASRRRGWYNMFRLSLELDQPVDPVLLQEALDVTAKRFPMIAARLKTGVFWYYLEEVKSPPAVQPEYCHPLKLDSFDSMRKCAVRVLYYKKRIAVEFFHAVTDGTGGLIFLKTLAAEYLERREGISIPCEKGVLDRLAYPDPGELEDSFLKNIGEVSAKRSQGRSFRLDGIPEDDGFLHITVGKLSLEELHSMAKGYGVTITGLLAAVMLMSILELQAKKVPARKNRRPVRIQIPVNLRKLFGGHTLRNFVMVVNVGIDPRMGEYSFDEVVNTVKHQLALFVTKKHMQSVFTTNVRSESSLAIRMVPLFIKNMIMKAVFDSVGEAQACLSLSNLGALELPKEMDEHVTGFDFIIGPQAAAPYNCGVCSYKDELRINIIRRSTEPELEREFFTRLVRLGLRVRIESNQRSELAD</sequence>
<evidence type="ECO:0000259" key="2">
    <source>
        <dbReference type="Pfam" id="PF07859"/>
    </source>
</evidence>
<feature type="domain" description="Alpha/beta hydrolase fold-3" evidence="2">
    <location>
        <begin position="70"/>
        <end position="269"/>
    </location>
</feature>
<dbReference type="Pfam" id="PF07859">
    <property type="entry name" value="Abhydrolase_3"/>
    <property type="match status" value="1"/>
</dbReference>
<dbReference type="GO" id="GO:0016787">
    <property type="term" value="F:hydrolase activity"/>
    <property type="evidence" value="ECO:0007669"/>
    <property type="project" value="UniProtKB-KW"/>
</dbReference>
<dbReference type="SUPFAM" id="SSF53474">
    <property type="entry name" value="alpha/beta-Hydrolases"/>
    <property type="match status" value="1"/>
</dbReference>
<comment type="caution">
    <text evidence="3">The sequence shown here is derived from an EMBL/GenBank/DDBJ whole genome shotgun (WGS) entry which is preliminary data.</text>
</comment>
<protein>
    <submittedName>
        <fullName evidence="3">Alpha/beta hydrolase fold domain-containing protein</fullName>
    </submittedName>
</protein>
<reference evidence="3" key="1">
    <citation type="submission" date="2020-10" db="EMBL/GenBank/DDBJ databases">
        <authorList>
            <person name="Gilroy R."/>
        </authorList>
    </citation>
    <scope>NUCLEOTIDE SEQUENCE</scope>
    <source>
        <strain evidence="3">1370</strain>
    </source>
</reference>
<proteinExistence type="predicted"/>
<accession>A0A9D1NQ24</accession>
<dbReference type="PANTHER" id="PTHR48081">
    <property type="entry name" value="AB HYDROLASE SUPERFAMILY PROTEIN C4A8.06C"/>
    <property type="match status" value="1"/>
</dbReference>
<dbReference type="AlphaFoldDB" id="A0A9D1NQ24"/>
<gene>
    <name evidence="3" type="ORF">IAD28_00700</name>
</gene>
<dbReference type="SUPFAM" id="SSF52777">
    <property type="entry name" value="CoA-dependent acyltransferases"/>
    <property type="match status" value="1"/>
</dbReference>
<dbReference type="Proteomes" id="UP000823960">
    <property type="component" value="Unassembled WGS sequence"/>
</dbReference>
<dbReference type="InterPro" id="IPR050300">
    <property type="entry name" value="GDXG_lipolytic_enzyme"/>
</dbReference>
<reference evidence="3" key="2">
    <citation type="journal article" date="2021" name="PeerJ">
        <title>Extensive microbial diversity within the chicken gut microbiome revealed by metagenomics and culture.</title>
        <authorList>
            <person name="Gilroy R."/>
            <person name="Ravi A."/>
            <person name="Getino M."/>
            <person name="Pursley I."/>
            <person name="Horton D.L."/>
            <person name="Alikhan N.F."/>
            <person name="Baker D."/>
            <person name="Gharbi K."/>
            <person name="Hall N."/>
            <person name="Watson M."/>
            <person name="Adriaenssens E.M."/>
            <person name="Foster-Nyarko E."/>
            <person name="Jarju S."/>
            <person name="Secka A."/>
            <person name="Antonio M."/>
            <person name="Oren A."/>
            <person name="Chaudhuri R.R."/>
            <person name="La Ragione R."/>
            <person name="Hildebrand F."/>
            <person name="Pallen M.J."/>
        </authorList>
    </citation>
    <scope>NUCLEOTIDE SEQUENCE</scope>
    <source>
        <strain evidence="3">1370</strain>
    </source>
</reference>
<dbReference type="EMBL" id="DVOL01000009">
    <property type="protein sequence ID" value="HIV10203.1"/>
    <property type="molecule type" value="Genomic_DNA"/>
</dbReference>
<organism evidence="3 4">
    <name type="scientific">Candidatus Faeciplasma avium</name>
    <dbReference type="NCBI Taxonomy" id="2840798"/>
    <lineage>
        <taxon>Bacteria</taxon>
        <taxon>Bacillati</taxon>
        <taxon>Bacillota</taxon>
        <taxon>Clostridia</taxon>
        <taxon>Eubacteriales</taxon>
        <taxon>Oscillospiraceae</taxon>
        <taxon>Oscillospiraceae incertae sedis</taxon>
        <taxon>Candidatus Faeciplasma</taxon>
    </lineage>
</organism>